<reference evidence="2 3" key="1">
    <citation type="submission" date="2018-09" db="EMBL/GenBank/DDBJ databases">
        <title>Genomic investigation of the strawberry pathogen Phytophthora fragariae indicates pathogenicity is determined by transcriptional variation in three key races.</title>
        <authorList>
            <person name="Adams T.M."/>
            <person name="Armitage A.D."/>
            <person name="Sobczyk M.K."/>
            <person name="Bates H.J."/>
            <person name="Dunwell J.M."/>
            <person name="Nellist C.F."/>
            <person name="Harrison R.J."/>
        </authorList>
    </citation>
    <scope>NUCLEOTIDE SEQUENCE [LARGE SCALE GENOMIC DNA]</scope>
    <source>
        <strain evidence="2 3">SCRP249</strain>
    </source>
</reference>
<evidence type="ECO:0000313" key="2">
    <source>
        <dbReference type="EMBL" id="KAE8951887.1"/>
    </source>
</evidence>
<dbReference type="Proteomes" id="UP000429607">
    <property type="component" value="Unassembled WGS sequence"/>
</dbReference>
<accession>A0A6A3G5J0</accession>
<name>A0A6A3G5J0_9STRA</name>
<feature type="signal peptide" evidence="1">
    <location>
        <begin position="1"/>
        <end position="24"/>
    </location>
</feature>
<feature type="chain" id="PRO_5025614524" description="RxLR effector protein" evidence="1">
    <location>
        <begin position="25"/>
        <end position="80"/>
    </location>
</feature>
<evidence type="ECO:0000313" key="3">
    <source>
        <dbReference type="Proteomes" id="UP000429607"/>
    </source>
</evidence>
<protein>
    <recommendedName>
        <fullName evidence="4">RxLR effector protein</fullName>
    </recommendedName>
</protein>
<keyword evidence="1" id="KW-0732">Signal</keyword>
<evidence type="ECO:0008006" key="4">
    <source>
        <dbReference type="Google" id="ProtNLM"/>
    </source>
</evidence>
<organism evidence="2 3">
    <name type="scientific">Phytophthora rubi</name>
    <dbReference type="NCBI Taxonomy" id="129364"/>
    <lineage>
        <taxon>Eukaryota</taxon>
        <taxon>Sar</taxon>
        <taxon>Stramenopiles</taxon>
        <taxon>Oomycota</taxon>
        <taxon>Peronosporomycetes</taxon>
        <taxon>Peronosporales</taxon>
        <taxon>Peronosporaceae</taxon>
        <taxon>Phytophthora</taxon>
    </lineage>
</organism>
<gene>
    <name evidence="2" type="ORF">PR001_g33535</name>
</gene>
<proteinExistence type="predicted"/>
<dbReference type="AlphaFoldDB" id="A0A6A3G5J0"/>
<feature type="non-terminal residue" evidence="2">
    <location>
        <position position="80"/>
    </location>
</feature>
<comment type="caution">
    <text evidence="2">The sequence shown here is derived from an EMBL/GenBank/DDBJ whole genome shotgun (WGS) entry which is preliminary data.</text>
</comment>
<dbReference type="EMBL" id="QXFV01012238">
    <property type="protein sequence ID" value="KAE8951887.1"/>
    <property type="molecule type" value="Genomic_DNA"/>
</dbReference>
<evidence type="ECO:0000256" key="1">
    <source>
        <dbReference type="SAM" id="SignalP"/>
    </source>
</evidence>
<sequence>MRFICGCLLIAFFCVPPAPRPAAAAAAPAAAALPGSMHGKPRVHAVHSWLPTDCCALFCVPPALPGSRAGYCRTATMTSS</sequence>